<sequence length="265" mass="30017">MAQVPKRVAERLVAGIKRYQPILAAARSRDVGESDTVTIVKDMLADVFGYDKYADVTSEYAIRGTYCDLAIKLDGQLETLIEVKAIGLDLKDIHVKQAVDYAANQGVDWVLLTNGIIWRVYHIIFAKPIDQELLVEIDFSAINSRSKGDLERLFLWCKEGWQRSVLGEYRSQRQALSRFYVGAMVQSDVVVDVIRRELRRLSPNVKIEVEQIRDVLVNEVLKRDVTEGERAVEARKRIAKASGRALRAKKQTRVAGVTQDEQEAV</sequence>
<gene>
    <name evidence="1" type="ORF">FQY79_09375</name>
</gene>
<accession>A0A5C5TXF6</accession>
<keyword evidence="2" id="KW-1185">Reference proteome</keyword>
<dbReference type="RefSeq" id="WP_146312661.1">
    <property type="nucleotide sequence ID" value="NZ_VOHE01000004.1"/>
</dbReference>
<organism evidence="1 2">
    <name type="scientific">Luteimonas wenzhouensis</name>
    <dbReference type="NCBI Taxonomy" id="2599615"/>
    <lineage>
        <taxon>Bacteria</taxon>
        <taxon>Pseudomonadati</taxon>
        <taxon>Pseudomonadota</taxon>
        <taxon>Gammaproteobacteria</taxon>
        <taxon>Lysobacterales</taxon>
        <taxon>Lysobacteraceae</taxon>
        <taxon>Luteimonas</taxon>
    </lineage>
</organism>
<proteinExistence type="predicted"/>
<reference evidence="1 2" key="1">
    <citation type="submission" date="2019-07" db="EMBL/GenBank/DDBJ databases">
        <title>Luteimonas sp. YD-1 nov., isolated from acidic soil.</title>
        <authorList>
            <person name="Zhou J."/>
        </authorList>
    </citation>
    <scope>NUCLEOTIDE SEQUENCE [LARGE SCALE GENOMIC DNA]</scope>
    <source>
        <strain evidence="1 2">YD-1</strain>
    </source>
</reference>
<comment type="caution">
    <text evidence="1">The sequence shown here is derived from an EMBL/GenBank/DDBJ whole genome shotgun (WGS) entry which is preliminary data.</text>
</comment>
<keyword evidence="1" id="KW-0255">Endonuclease</keyword>
<evidence type="ECO:0000313" key="2">
    <source>
        <dbReference type="Proteomes" id="UP000315949"/>
    </source>
</evidence>
<keyword evidence="1" id="KW-0540">Nuclease</keyword>
<dbReference type="AlphaFoldDB" id="A0A5C5TXF6"/>
<dbReference type="EMBL" id="VOHE01000004">
    <property type="protein sequence ID" value="TWT18841.1"/>
    <property type="molecule type" value="Genomic_DNA"/>
</dbReference>
<protein>
    <submittedName>
        <fullName evidence="1">Restriction endonuclease subunit R</fullName>
    </submittedName>
</protein>
<evidence type="ECO:0000313" key="1">
    <source>
        <dbReference type="EMBL" id="TWT18841.1"/>
    </source>
</evidence>
<name>A0A5C5TXF6_9GAMM</name>
<dbReference type="GO" id="GO:0004519">
    <property type="term" value="F:endonuclease activity"/>
    <property type="evidence" value="ECO:0007669"/>
    <property type="project" value="UniProtKB-KW"/>
</dbReference>
<dbReference type="Proteomes" id="UP000315949">
    <property type="component" value="Unassembled WGS sequence"/>
</dbReference>
<keyword evidence="1" id="KW-0378">Hydrolase</keyword>
<dbReference type="OrthoDB" id="570928at2"/>